<protein>
    <submittedName>
        <fullName evidence="2">Spectinomycin phosphotransferase</fullName>
    </submittedName>
</protein>
<gene>
    <name evidence="2" type="ORF">GA0070614_3819</name>
</gene>
<dbReference type="SUPFAM" id="SSF56112">
    <property type="entry name" value="Protein kinase-like (PK-like)"/>
    <property type="match status" value="1"/>
</dbReference>
<dbReference type="Gene3D" id="3.30.200.20">
    <property type="entry name" value="Phosphorylase Kinase, domain 1"/>
    <property type="match status" value="1"/>
</dbReference>
<evidence type="ECO:0000259" key="1">
    <source>
        <dbReference type="Pfam" id="PF01636"/>
    </source>
</evidence>
<dbReference type="GO" id="GO:0016740">
    <property type="term" value="F:transferase activity"/>
    <property type="evidence" value="ECO:0007669"/>
    <property type="project" value="UniProtKB-KW"/>
</dbReference>
<proteinExistence type="predicted"/>
<dbReference type="EMBL" id="LT607753">
    <property type="protein sequence ID" value="SCG64547.1"/>
    <property type="molecule type" value="Genomic_DNA"/>
</dbReference>
<dbReference type="Gene3D" id="1.10.510.10">
    <property type="entry name" value="Transferase(Phosphotransferase) domain 1"/>
    <property type="match status" value="1"/>
</dbReference>
<dbReference type="AlphaFoldDB" id="A0A1C5J1R9"/>
<keyword evidence="3" id="KW-1185">Reference proteome</keyword>
<name>A0A1C5J1R9_9ACTN</name>
<dbReference type="Pfam" id="PF01636">
    <property type="entry name" value="APH"/>
    <property type="match status" value="1"/>
</dbReference>
<sequence length="333" mass="36059">MGLTEAELTGALAEGWAVEAQAVEFLPVGAGSHHWAVRDRTGTGWFLTVDDLGVRPADRDDTFARLSRAYGTALALHRHGGLDAVVAPIPDTRGAVLRRLTARYALSVFPLVDGSAGPFGPHRPEDHADVVDLLARLHRLTPTVAGVSGRADLVLPDRERLHEALRDLDREWTGGPYAEPARTLLAAHAEHVGRLLADFDRRVERVRRTASDWVVTHGEPHPGNVLRTPAGLRLVDWDTVLLAPPERDLWMLTPAFARMLGEEPADDGDALLARWSRATGRAVDPAALALYPSWWRLADIASYVAELRAPHGDGEDPAAALHYLAGALTSGPA</sequence>
<accession>A0A1C5J1R9</accession>
<dbReference type="Proteomes" id="UP000198215">
    <property type="component" value="Chromosome I"/>
</dbReference>
<reference evidence="3" key="1">
    <citation type="submission" date="2016-06" db="EMBL/GenBank/DDBJ databases">
        <authorList>
            <person name="Varghese N."/>
            <person name="Submissions Spin"/>
        </authorList>
    </citation>
    <scope>NUCLEOTIDE SEQUENCE [LARGE SCALE GENOMIC DNA]</scope>
    <source>
        <strain evidence="3">DSM 45161</strain>
    </source>
</reference>
<organism evidence="2 3">
    <name type="scientific">Micromonospora coxensis</name>
    <dbReference type="NCBI Taxonomy" id="356852"/>
    <lineage>
        <taxon>Bacteria</taxon>
        <taxon>Bacillati</taxon>
        <taxon>Actinomycetota</taxon>
        <taxon>Actinomycetes</taxon>
        <taxon>Micromonosporales</taxon>
        <taxon>Micromonosporaceae</taxon>
        <taxon>Micromonospora</taxon>
    </lineage>
</organism>
<dbReference type="Gene3D" id="1.20.58.840">
    <property type="match status" value="1"/>
</dbReference>
<evidence type="ECO:0000313" key="3">
    <source>
        <dbReference type="Proteomes" id="UP000198215"/>
    </source>
</evidence>
<dbReference type="InterPro" id="IPR011009">
    <property type="entry name" value="Kinase-like_dom_sf"/>
</dbReference>
<evidence type="ECO:0000313" key="2">
    <source>
        <dbReference type="EMBL" id="SCG64547.1"/>
    </source>
</evidence>
<dbReference type="InterPro" id="IPR002575">
    <property type="entry name" value="Aminoglycoside_PTrfase"/>
</dbReference>
<keyword evidence="2" id="KW-0808">Transferase</keyword>
<feature type="domain" description="Aminoglycoside phosphotransferase" evidence="1">
    <location>
        <begin position="27"/>
        <end position="280"/>
    </location>
</feature>
<dbReference type="RefSeq" id="WP_231933329.1">
    <property type="nucleotide sequence ID" value="NZ_LT607753.1"/>
</dbReference>